<dbReference type="InterPro" id="IPR036264">
    <property type="entry name" value="Bact_exopeptidase_dim_dom"/>
</dbReference>
<dbReference type="EMBL" id="MAEL01000062">
    <property type="protein sequence ID" value="KAF1301049.1"/>
    <property type="molecule type" value="Genomic_DNA"/>
</dbReference>
<evidence type="ECO:0000313" key="4">
    <source>
        <dbReference type="EMBL" id="KAF1301049.1"/>
    </source>
</evidence>
<dbReference type="Gene3D" id="3.30.70.360">
    <property type="match status" value="1"/>
</dbReference>
<reference evidence="4 5" key="1">
    <citation type="submission" date="2016-06" db="EMBL/GenBank/DDBJ databases">
        <title>Four novel species of enterococci isolated from chicken manure.</title>
        <authorList>
            <person name="Van Tyne D."/>
        </authorList>
    </citation>
    <scope>NUCLEOTIDE SEQUENCE [LARGE SCALE GENOMIC DNA]</scope>
    <source>
        <strain evidence="4 5">CU12B</strain>
    </source>
</reference>
<dbReference type="PIRSF" id="PIRSF001235">
    <property type="entry name" value="Amidase_carbamoylase"/>
    <property type="match status" value="1"/>
</dbReference>
<evidence type="ECO:0000256" key="1">
    <source>
        <dbReference type="ARBA" id="ARBA00006153"/>
    </source>
</evidence>
<dbReference type="SUPFAM" id="SSF55031">
    <property type="entry name" value="Bacterial exopeptidase dimerisation domain"/>
    <property type="match status" value="1"/>
</dbReference>
<keyword evidence="5" id="KW-1185">Reference proteome</keyword>
<evidence type="ECO:0000256" key="2">
    <source>
        <dbReference type="ARBA" id="ARBA00022801"/>
    </source>
</evidence>
<dbReference type="Gene3D" id="3.40.630.10">
    <property type="entry name" value="Zn peptidases"/>
    <property type="match status" value="1"/>
</dbReference>
<dbReference type="InterPro" id="IPR010158">
    <property type="entry name" value="Amidase_Cbmase"/>
</dbReference>
<dbReference type="PANTHER" id="PTHR32494">
    <property type="entry name" value="ALLANTOATE DEIMINASE-RELATED"/>
    <property type="match status" value="1"/>
</dbReference>
<sequence>MATVSVSEIIEQVSRFTSMKEEITRLVYEQSWVDAQRYIGTLGAKLGMNVAVDEMGTAILSVRGSSEEKSAITIGSHIDSVINAGKYDGVYGVAAGIVAVSELVRQYGQPRKNIQVLSFSEEEGSRFPMNFSGSRFVINQVPENMDELKDNQGITFSEAKQHAVSQLHETLSKGQAYEVENFTEIHIEQGPVLENQKKQIGIVTGIVAQKRFSITVNGQGNHAGTTPMSMRKDALKQAMVLIGRLEEIAQEIGEPLVFTVGEMHVFPNVSNVIPSQVVFSIDIRHMDMNVLQLFEDRMLAQIRQQKQDRLMEILVDCWLDEPAEKTNPELSALLDQICKEKNISSHVMSSGAGHDTQIMNLVAPTALLFVPSRAGISHSPLEYTSAEDLNTGKDVLKEFIYRLAY</sequence>
<dbReference type="Pfam" id="PF07687">
    <property type="entry name" value="M20_dimer"/>
    <property type="match status" value="1"/>
</dbReference>
<dbReference type="SUPFAM" id="SSF53187">
    <property type="entry name" value="Zn-dependent exopeptidases"/>
    <property type="match status" value="1"/>
</dbReference>
<dbReference type="InterPro" id="IPR011650">
    <property type="entry name" value="Peptidase_M20_dimer"/>
</dbReference>
<name>A0ABQ6YVZ2_9ENTE</name>
<feature type="domain" description="Peptidase M20 dimerisation" evidence="3">
    <location>
        <begin position="211"/>
        <end position="298"/>
    </location>
</feature>
<comment type="similarity">
    <text evidence="1">Belongs to the peptidase M20 family.</text>
</comment>
<dbReference type="PANTHER" id="PTHR32494:SF5">
    <property type="entry name" value="ALLANTOATE AMIDOHYDROLASE"/>
    <property type="match status" value="1"/>
</dbReference>
<protein>
    <submittedName>
        <fullName evidence="4">Zn-dependent hydrolase</fullName>
    </submittedName>
</protein>
<organism evidence="4 5">
    <name type="scientific">Candidatus Enterococcus willemsii</name>
    <dbReference type="NCBI Taxonomy" id="1857215"/>
    <lineage>
        <taxon>Bacteria</taxon>
        <taxon>Bacillati</taxon>
        <taxon>Bacillota</taxon>
        <taxon>Bacilli</taxon>
        <taxon>Lactobacillales</taxon>
        <taxon>Enterococcaceae</taxon>
        <taxon>Enterococcus</taxon>
    </lineage>
</organism>
<evidence type="ECO:0000313" key="5">
    <source>
        <dbReference type="Proteomes" id="UP000782705"/>
    </source>
</evidence>
<comment type="caution">
    <text evidence="4">The sequence shown here is derived from an EMBL/GenBank/DDBJ whole genome shotgun (WGS) entry which is preliminary data.</text>
</comment>
<dbReference type="Pfam" id="PF01546">
    <property type="entry name" value="Peptidase_M20"/>
    <property type="match status" value="1"/>
</dbReference>
<keyword evidence="2 4" id="KW-0378">Hydrolase</keyword>
<accession>A0ABQ6YVZ2</accession>
<gene>
    <name evidence="4" type="ORF">BAU17_09505</name>
</gene>
<dbReference type="InterPro" id="IPR002933">
    <property type="entry name" value="Peptidase_M20"/>
</dbReference>
<dbReference type="NCBIfam" id="TIGR01879">
    <property type="entry name" value="hydantase"/>
    <property type="match status" value="1"/>
</dbReference>
<proteinExistence type="inferred from homology"/>
<evidence type="ECO:0000259" key="3">
    <source>
        <dbReference type="Pfam" id="PF07687"/>
    </source>
</evidence>
<dbReference type="GO" id="GO:0016787">
    <property type="term" value="F:hydrolase activity"/>
    <property type="evidence" value="ECO:0007669"/>
    <property type="project" value="UniProtKB-KW"/>
</dbReference>
<dbReference type="CDD" id="cd03884">
    <property type="entry name" value="M20_bAS"/>
    <property type="match status" value="1"/>
</dbReference>
<dbReference type="Proteomes" id="UP000782705">
    <property type="component" value="Unassembled WGS sequence"/>
</dbReference>
<dbReference type="RefSeq" id="WP_161903371.1">
    <property type="nucleotide sequence ID" value="NZ_MAEL01000062.1"/>
</dbReference>